<sequence>MAVRQAWAAWTDLVTAGSAPKGLERLSYTHLVCCLLPYTTYNDEYKRFQCFTPANDKGQPTSPALALENSDLHHYLTGQAISSRQLEKISRPCHSVLPVKIPVLALALSNPLDLTWPLAHSIPLSHCQSLSPACLSISPFWTCHSPPFPFAALSSHTLTVASFALSLALSSQQEHSWF</sequence>
<organism evidence="1 2">
    <name type="scientific">Auricularia subglabra (strain TFB-10046 / SS5)</name>
    <name type="common">White-rot fungus</name>
    <name type="synonym">Auricularia delicata (strain TFB10046)</name>
    <dbReference type="NCBI Taxonomy" id="717982"/>
    <lineage>
        <taxon>Eukaryota</taxon>
        <taxon>Fungi</taxon>
        <taxon>Dikarya</taxon>
        <taxon>Basidiomycota</taxon>
        <taxon>Agaricomycotina</taxon>
        <taxon>Agaricomycetes</taxon>
        <taxon>Auriculariales</taxon>
        <taxon>Auriculariaceae</taxon>
        <taxon>Auricularia</taxon>
    </lineage>
</organism>
<name>J0D2M7_AURST</name>
<accession>J0D2M7</accession>
<gene>
    <name evidence="1" type="ORF">AURDEDRAFT_178024</name>
</gene>
<evidence type="ECO:0000313" key="1">
    <source>
        <dbReference type="EMBL" id="EJD32882.1"/>
    </source>
</evidence>
<evidence type="ECO:0000313" key="2">
    <source>
        <dbReference type="Proteomes" id="UP000006514"/>
    </source>
</evidence>
<proteinExistence type="predicted"/>
<dbReference type="Proteomes" id="UP000006514">
    <property type="component" value="Unassembled WGS sequence"/>
</dbReference>
<dbReference type="AlphaFoldDB" id="J0D2M7"/>
<dbReference type="InParanoid" id="J0D2M7"/>
<dbReference type="EMBL" id="JH688583">
    <property type="protein sequence ID" value="EJD32882.1"/>
    <property type="molecule type" value="Genomic_DNA"/>
</dbReference>
<keyword evidence="2" id="KW-1185">Reference proteome</keyword>
<reference evidence="2" key="1">
    <citation type="journal article" date="2012" name="Science">
        <title>The Paleozoic origin of enzymatic lignin decomposition reconstructed from 31 fungal genomes.</title>
        <authorList>
            <person name="Floudas D."/>
            <person name="Binder M."/>
            <person name="Riley R."/>
            <person name="Barry K."/>
            <person name="Blanchette R.A."/>
            <person name="Henrissat B."/>
            <person name="Martinez A.T."/>
            <person name="Otillar R."/>
            <person name="Spatafora J.W."/>
            <person name="Yadav J.S."/>
            <person name="Aerts A."/>
            <person name="Benoit I."/>
            <person name="Boyd A."/>
            <person name="Carlson A."/>
            <person name="Copeland A."/>
            <person name="Coutinho P.M."/>
            <person name="de Vries R.P."/>
            <person name="Ferreira P."/>
            <person name="Findley K."/>
            <person name="Foster B."/>
            <person name="Gaskell J."/>
            <person name="Glotzer D."/>
            <person name="Gorecki P."/>
            <person name="Heitman J."/>
            <person name="Hesse C."/>
            <person name="Hori C."/>
            <person name="Igarashi K."/>
            <person name="Jurgens J.A."/>
            <person name="Kallen N."/>
            <person name="Kersten P."/>
            <person name="Kohler A."/>
            <person name="Kuees U."/>
            <person name="Kumar T.K.A."/>
            <person name="Kuo A."/>
            <person name="LaButti K."/>
            <person name="Larrondo L.F."/>
            <person name="Lindquist E."/>
            <person name="Ling A."/>
            <person name="Lombard V."/>
            <person name="Lucas S."/>
            <person name="Lundell T."/>
            <person name="Martin R."/>
            <person name="McLaughlin D.J."/>
            <person name="Morgenstern I."/>
            <person name="Morin E."/>
            <person name="Murat C."/>
            <person name="Nagy L.G."/>
            <person name="Nolan M."/>
            <person name="Ohm R.A."/>
            <person name="Patyshakuliyeva A."/>
            <person name="Rokas A."/>
            <person name="Ruiz-Duenas F.J."/>
            <person name="Sabat G."/>
            <person name="Salamov A."/>
            <person name="Samejima M."/>
            <person name="Schmutz J."/>
            <person name="Slot J.C."/>
            <person name="St John F."/>
            <person name="Stenlid J."/>
            <person name="Sun H."/>
            <person name="Sun S."/>
            <person name="Syed K."/>
            <person name="Tsang A."/>
            <person name="Wiebenga A."/>
            <person name="Young D."/>
            <person name="Pisabarro A."/>
            <person name="Eastwood D.C."/>
            <person name="Martin F."/>
            <person name="Cullen D."/>
            <person name="Grigoriev I.V."/>
            <person name="Hibbett D.S."/>
        </authorList>
    </citation>
    <scope>NUCLEOTIDE SEQUENCE [LARGE SCALE GENOMIC DNA]</scope>
    <source>
        <strain evidence="2">TFB10046</strain>
    </source>
</reference>
<protein>
    <submittedName>
        <fullName evidence="1">Uncharacterized protein</fullName>
    </submittedName>
</protein>
<dbReference type="KEGG" id="adl:AURDEDRAFT_178024"/>